<keyword evidence="2" id="KW-1185">Reference proteome</keyword>
<dbReference type="RefSeq" id="WP_345700736.1">
    <property type="nucleotide sequence ID" value="NZ_BAABIS010000001.1"/>
</dbReference>
<dbReference type="EMBL" id="BAABIS010000001">
    <property type="protein sequence ID" value="GAA4878286.1"/>
    <property type="molecule type" value="Genomic_DNA"/>
</dbReference>
<protein>
    <submittedName>
        <fullName evidence="1">Uncharacterized protein</fullName>
    </submittedName>
</protein>
<dbReference type="InterPro" id="IPR011047">
    <property type="entry name" value="Quinoprotein_ADH-like_sf"/>
</dbReference>
<accession>A0ABP9EIV4</accession>
<dbReference type="SUPFAM" id="SSF50998">
    <property type="entry name" value="Quinoprotein alcohol dehydrogenase-like"/>
    <property type="match status" value="1"/>
</dbReference>
<dbReference type="Proteomes" id="UP001501752">
    <property type="component" value="Unassembled WGS sequence"/>
</dbReference>
<dbReference type="Gene3D" id="2.130.10.10">
    <property type="entry name" value="YVTN repeat-like/Quinoprotein amine dehydrogenase"/>
    <property type="match status" value="1"/>
</dbReference>
<evidence type="ECO:0000313" key="1">
    <source>
        <dbReference type="EMBL" id="GAA4878286.1"/>
    </source>
</evidence>
<evidence type="ECO:0000313" key="2">
    <source>
        <dbReference type="Proteomes" id="UP001501752"/>
    </source>
</evidence>
<organism evidence="1 2">
    <name type="scientific">Kitasatospora terrestris</name>
    <dbReference type="NCBI Taxonomy" id="258051"/>
    <lineage>
        <taxon>Bacteria</taxon>
        <taxon>Bacillati</taxon>
        <taxon>Actinomycetota</taxon>
        <taxon>Actinomycetes</taxon>
        <taxon>Kitasatosporales</taxon>
        <taxon>Streptomycetaceae</taxon>
        <taxon>Kitasatospora</taxon>
    </lineage>
</organism>
<gene>
    <name evidence="1" type="ORF">GCM10023235_67980</name>
</gene>
<sequence>MARYSVDRVLGDRPFAQIGRPSVAERSDDHGVVVVGGSLGALQWQGRDAGAVRRYRIGVFDLVGLRCRALADSRWPVNAVALHPELPLAAVGTGCYDGGYSFEGELLLVDLATGESVPLLEGCREVRSVRWRDARVLEAVLAPYDDYEDDAAHRVGHAVAIACEDWTAARPRMVPPGRQTGPRVPCARPEEGPAAEALLAALCSAHGEEWTPRRQVWAVEVLPDGRTVAVLDGVRAECRLPSGEVQWSLPDPDGGRQLLLAPDRRSAWVTTPRRARWLPGEGWRARPALVERLSLEDGRTLAAVEPAAPAVLAASRDGRLAARDSDHGEKSPRVRLLAPDSGAELDSLGVGRYDLFNHWFDVRDCPELLFLVGGGRHGVAGKEVAALDPERRRMRLLFPLEWDRTRRGHLFGGPGVHLDEDGGGAALVHAGAVHDGAGLLPGNAFVVRRRLPDGEATWVFTADRHVLAVAADPEHVYAGIADGELVVLDRHDGSVRHRGRLTVDGLPVVPLSLAAPGGGRLLVGTTDGRILDGRILDGPLGSE</sequence>
<dbReference type="InterPro" id="IPR015943">
    <property type="entry name" value="WD40/YVTN_repeat-like_dom_sf"/>
</dbReference>
<comment type="caution">
    <text evidence="1">The sequence shown here is derived from an EMBL/GenBank/DDBJ whole genome shotgun (WGS) entry which is preliminary data.</text>
</comment>
<reference evidence="2" key="1">
    <citation type="journal article" date="2019" name="Int. J. Syst. Evol. Microbiol.">
        <title>The Global Catalogue of Microorganisms (GCM) 10K type strain sequencing project: providing services to taxonomists for standard genome sequencing and annotation.</title>
        <authorList>
            <consortium name="The Broad Institute Genomics Platform"/>
            <consortium name="The Broad Institute Genome Sequencing Center for Infectious Disease"/>
            <person name="Wu L."/>
            <person name="Ma J."/>
        </authorList>
    </citation>
    <scope>NUCLEOTIDE SEQUENCE [LARGE SCALE GENOMIC DNA]</scope>
    <source>
        <strain evidence="2">JCM 13006</strain>
    </source>
</reference>
<proteinExistence type="predicted"/>
<name>A0ABP9EIV4_9ACTN</name>